<gene>
    <name evidence="1" type="ORF">DEO72_LG5g2050</name>
</gene>
<proteinExistence type="predicted"/>
<reference evidence="1 2" key="1">
    <citation type="submission" date="2019-04" db="EMBL/GenBank/DDBJ databases">
        <title>An improved genome assembly and genetic linkage map for asparagus bean, Vigna unguiculata ssp. sesquipedialis.</title>
        <authorList>
            <person name="Xia Q."/>
            <person name="Zhang R."/>
            <person name="Dong Y."/>
        </authorList>
    </citation>
    <scope>NUCLEOTIDE SEQUENCE [LARGE SCALE GENOMIC DNA]</scope>
    <source>
        <tissue evidence="1">Leaf</tissue>
    </source>
</reference>
<sequence>MRCCRVGQARECVATLGKLEEVLACWVEPRRCYRVGQARGGAGMLGRLKEVFPCWASSKGCCRNGMSSSSSSSTSLHFAHRRECLTATRGVPPIVGGSPFVAT</sequence>
<keyword evidence="2" id="KW-1185">Reference proteome</keyword>
<organism evidence="1 2">
    <name type="scientific">Vigna unguiculata</name>
    <name type="common">Cowpea</name>
    <dbReference type="NCBI Taxonomy" id="3917"/>
    <lineage>
        <taxon>Eukaryota</taxon>
        <taxon>Viridiplantae</taxon>
        <taxon>Streptophyta</taxon>
        <taxon>Embryophyta</taxon>
        <taxon>Tracheophyta</taxon>
        <taxon>Spermatophyta</taxon>
        <taxon>Magnoliopsida</taxon>
        <taxon>eudicotyledons</taxon>
        <taxon>Gunneridae</taxon>
        <taxon>Pentapetalae</taxon>
        <taxon>rosids</taxon>
        <taxon>fabids</taxon>
        <taxon>Fabales</taxon>
        <taxon>Fabaceae</taxon>
        <taxon>Papilionoideae</taxon>
        <taxon>50 kb inversion clade</taxon>
        <taxon>NPAAA clade</taxon>
        <taxon>indigoferoid/millettioid clade</taxon>
        <taxon>Phaseoleae</taxon>
        <taxon>Vigna</taxon>
    </lineage>
</organism>
<evidence type="ECO:0000313" key="1">
    <source>
        <dbReference type="EMBL" id="QCD93973.1"/>
    </source>
</evidence>
<dbReference type="Proteomes" id="UP000501690">
    <property type="component" value="Linkage Group LG5"/>
</dbReference>
<name>A0A4D6LZQ9_VIGUN</name>
<accession>A0A4D6LZQ9</accession>
<evidence type="ECO:0000313" key="2">
    <source>
        <dbReference type="Proteomes" id="UP000501690"/>
    </source>
</evidence>
<dbReference type="AlphaFoldDB" id="A0A4D6LZQ9"/>
<dbReference type="EMBL" id="CP039349">
    <property type="protein sequence ID" value="QCD93973.1"/>
    <property type="molecule type" value="Genomic_DNA"/>
</dbReference>
<protein>
    <submittedName>
        <fullName evidence="1">Uncharacterized protein</fullName>
    </submittedName>
</protein>